<dbReference type="InterPro" id="IPR039261">
    <property type="entry name" value="FNR_nucleotide-bd"/>
</dbReference>
<keyword evidence="1" id="KW-0274">FAD</keyword>
<dbReference type="CDD" id="cd06219">
    <property type="entry name" value="DHOD_e_trans_like1"/>
    <property type="match status" value="1"/>
</dbReference>
<dbReference type="Gene3D" id="3.40.50.80">
    <property type="entry name" value="Nucleotide-binding domain of ferredoxin-NADP reductase (FNR) module"/>
    <property type="match status" value="1"/>
</dbReference>
<dbReference type="HOGENOM" id="CLU_003827_1_0_9"/>
<evidence type="ECO:0000313" key="5">
    <source>
        <dbReference type="Proteomes" id="UP000003755"/>
    </source>
</evidence>
<dbReference type="PIRSF" id="PIRSF006816">
    <property type="entry name" value="Cyc3_hyd_g"/>
    <property type="match status" value="1"/>
</dbReference>
<proteinExistence type="predicted"/>
<comment type="caution">
    <text evidence="4">The sequence shown here is derived from an EMBL/GenBank/DDBJ whole genome shotgun (WGS) entry which is preliminary data.</text>
</comment>
<feature type="binding site" evidence="2">
    <location>
        <position position="246"/>
    </location>
    <ligand>
        <name>[2Fe-2S] cluster</name>
        <dbReference type="ChEBI" id="CHEBI:190135"/>
    </ligand>
</feature>
<dbReference type="PANTHER" id="PTHR43513">
    <property type="entry name" value="DIHYDROOROTATE DEHYDROGENASE B (NAD(+)), ELECTRON TRANSFER SUBUNIT"/>
    <property type="match status" value="1"/>
</dbReference>
<dbReference type="InterPro" id="IPR050353">
    <property type="entry name" value="PyrK_electron_transfer"/>
</dbReference>
<protein>
    <submittedName>
        <fullName evidence="4">Ferredoxin--NADP+ reductase, subunit alpha</fullName>
        <ecNumber evidence="4">1.18.1.2</ecNumber>
    </submittedName>
</protein>
<dbReference type="GO" id="GO:0006221">
    <property type="term" value="P:pyrimidine nucleotide biosynthetic process"/>
    <property type="evidence" value="ECO:0007669"/>
    <property type="project" value="InterPro"/>
</dbReference>
<dbReference type="eggNOG" id="COG0543">
    <property type="taxonomic scope" value="Bacteria"/>
</dbReference>
<dbReference type="EMBL" id="ABYU02000011">
    <property type="protein sequence ID" value="EEX22475.1"/>
    <property type="molecule type" value="Genomic_DNA"/>
</dbReference>
<dbReference type="GO" id="GO:0046872">
    <property type="term" value="F:metal ion binding"/>
    <property type="evidence" value="ECO:0007669"/>
    <property type="project" value="UniProtKB-KW"/>
</dbReference>
<dbReference type="GO" id="GO:0004324">
    <property type="term" value="F:ferredoxin-NADP+ reductase activity"/>
    <property type="evidence" value="ECO:0007669"/>
    <property type="project" value="UniProtKB-EC"/>
</dbReference>
<keyword evidence="2" id="KW-0001">2Fe-2S</keyword>
<keyword evidence="2" id="KW-0408">Iron</keyword>
<keyword evidence="2" id="KW-0411">Iron-sulfur</keyword>
<evidence type="ECO:0000256" key="2">
    <source>
        <dbReference type="PIRSR" id="PIRSR006816-2"/>
    </source>
</evidence>
<feature type="binding site" evidence="1">
    <location>
        <begin position="79"/>
        <end position="81"/>
    </location>
    <ligand>
        <name>FAD</name>
        <dbReference type="ChEBI" id="CHEBI:57692"/>
    </ligand>
</feature>
<organism evidence="4 5">
    <name type="scientific">Blautia hansenii DSM 20583</name>
    <dbReference type="NCBI Taxonomy" id="537007"/>
    <lineage>
        <taxon>Bacteria</taxon>
        <taxon>Bacillati</taxon>
        <taxon>Bacillota</taxon>
        <taxon>Clostridia</taxon>
        <taxon>Lachnospirales</taxon>
        <taxon>Lachnospiraceae</taxon>
        <taxon>Blautia</taxon>
    </lineage>
</organism>
<dbReference type="Pfam" id="PF10418">
    <property type="entry name" value="DHODB_Fe-S_bind"/>
    <property type="match status" value="1"/>
</dbReference>
<dbReference type="EC" id="1.18.1.2" evidence="4"/>
<dbReference type="Proteomes" id="UP000003755">
    <property type="component" value="Unassembled WGS sequence"/>
</dbReference>
<dbReference type="AlphaFoldDB" id="C9L5P3"/>
<dbReference type="STRING" id="537007.BLAHAN_04700"/>
<sequence length="312" mass="34384">MRAEKSRYFVRNIEEDIMYKILKAEKLNEIVYLMVVEAPMVAKHCQPGQFIIVKLDDAGERVPLTICDYDREAGTVTIVFQPIGASTEKFAKLQTGDAFEDFVGPLGCPSEFVNEDIEELKKEKILFVAGGVGTAPVYPQVKWLHEHGIDADVIVGAKTKDLVILEKEMEAVAGNLYVTTDDGSYGRSGMVTKVIDDLVAEGKTYTRCVAIGPMIMMKFCCLTTKKYDIPTIVSMNPIMVDGTGMCGACRVIVGGEVKFACVDGPEFDGHLIDWDLAMKRQQMYKTEEGRALLKEREGDTHHGGCGNCGGDE</sequence>
<dbReference type="InterPro" id="IPR012165">
    <property type="entry name" value="Cyt_c3_hydrogenase_gsu"/>
</dbReference>
<keyword evidence="1" id="KW-0285">Flavoprotein</keyword>
<dbReference type="InterPro" id="IPR017927">
    <property type="entry name" value="FAD-bd_FR_type"/>
</dbReference>
<dbReference type="NCBIfam" id="NF004862">
    <property type="entry name" value="PRK06222.1"/>
    <property type="match status" value="1"/>
</dbReference>
<accession>C9L5P3</accession>
<feature type="binding site" evidence="2">
    <location>
        <position position="249"/>
    </location>
    <ligand>
        <name>[2Fe-2S] cluster</name>
        <dbReference type="ChEBI" id="CHEBI:190135"/>
    </ligand>
</feature>
<dbReference type="PROSITE" id="PS51384">
    <property type="entry name" value="FAD_FR"/>
    <property type="match status" value="1"/>
</dbReference>
<dbReference type="GO" id="GO:0051537">
    <property type="term" value="F:2 iron, 2 sulfur cluster binding"/>
    <property type="evidence" value="ECO:0007669"/>
    <property type="project" value="UniProtKB-KW"/>
</dbReference>
<keyword evidence="4" id="KW-0560">Oxidoreductase</keyword>
<feature type="domain" description="FAD-binding FR-type" evidence="3">
    <location>
        <begin position="14"/>
        <end position="112"/>
    </location>
</feature>
<dbReference type="InterPro" id="IPR017938">
    <property type="entry name" value="Riboflavin_synthase-like_b-brl"/>
</dbReference>
<gene>
    <name evidence="4" type="ORF">BLAHAN_04700</name>
</gene>
<comment type="cofactor">
    <cofactor evidence="2">
        <name>[2Fe-2S] cluster</name>
        <dbReference type="ChEBI" id="CHEBI:190135"/>
    </cofactor>
    <text evidence="2">Binds 1 [2Fe-2S] cluster per subunit.</text>
</comment>
<dbReference type="GO" id="GO:0050660">
    <property type="term" value="F:flavin adenine dinucleotide binding"/>
    <property type="evidence" value="ECO:0007669"/>
    <property type="project" value="InterPro"/>
</dbReference>
<dbReference type="PANTHER" id="PTHR43513:SF3">
    <property type="entry name" value="DIHYDROOROTATE DEHYDROGENASE B (NAD(+)), ELECTRON TRANSFER SUBUNIT-RELATED"/>
    <property type="match status" value="1"/>
</dbReference>
<comment type="cofactor">
    <cofactor evidence="1">
        <name>FAD</name>
        <dbReference type="ChEBI" id="CHEBI:57692"/>
    </cofactor>
    <text evidence="1">Binds 1 FAD per subunit.</text>
</comment>
<dbReference type="SUPFAM" id="SSF52343">
    <property type="entry name" value="Ferredoxin reductase-like, C-terminal NADP-linked domain"/>
    <property type="match status" value="1"/>
</dbReference>
<evidence type="ECO:0000313" key="4">
    <source>
        <dbReference type="EMBL" id="EEX22475.1"/>
    </source>
</evidence>
<evidence type="ECO:0000259" key="3">
    <source>
        <dbReference type="PROSITE" id="PS51384"/>
    </source>
</evidence>
<evidence type="ECO:0000256" key="1">
    <source>
        <dbReference type="PIRSR" id="PIRSR006816-1"/>
    </source>
</evidence>
<name>C9L5P3_BLAHA</name>
<dbReference type="InterPro" id="IPR019480">
    <property type="entry name" value="Dihydroorotate_DH_Fe-S-bd"/>
</dbReference>
<reference evidence="4" key="1">
    <citation type="submission" date="2009-09" db="EMBL/GenBank/DDBJ databases">
        <authorList>
            <person name="Weinstock G."/>
            <person name="Sodergren E."/>
            <person name="Clifton S."/>
            <person name="Fulton L."/>
            <person name="Fulton B."/>
            <person name="Courtney L."/>
            <person name="Fronick C."/>
            <person name="Harrison M."/>
            <person name="Strong C."/>
            <person name="Farmer C."/>
            <person name="Delahaunty K."/>
            <person name="Markovic C."/>
            <person name="Hall O."/>
            <person name="Minx P."/>
            <person name="Tomlinson C."/>
            <person name="Mitreva M."/>
            <person name="Nelson J."/>
            <person name="Hou S."/>
            <person name="Wollam A."/>
            <person name="Pepin K.H."/>
            <person name="Johnson M."/>
            <person name="Bhonagiri V."/>
            <person name="Nash W.E."/>
            <person name="Warren W."/>
            <person name="Chinwalla A."/>
            <person name="Mardis E.R."/>
            <person name="Wilson R.K."/>
        </authorList>
    </citation>
    <scope>NUCLEOTIDE SEQUENCE [LARGE SCALE GENOMIC DNA]</scope>
    <source>
        <strain evidence="4">DSM 20583</strain>
    </source>
</reference>
<dbReference type="SUPFAM" id="SSF63380">
    <property type="entry name" value="Riboflavin synthase domain-like"/>
    <property type="match status" value="1"/>
</dbReference>
<keyword evidence="5" id="KW-1185">Reference proteome</keyword>
<dbReference type="Gene3D" id="2.40.30.10">
    <property type="entry name" value="Translation factors"/>
    <property type="match status" value="1"/>
</dbReference>
<keyword evidence="2" id="KW-0479">Metal-binding</keyword>
<feature type="binding site" evidence="2">
    <location>
        <position position="261"/>
    </location>
    <ligand>
        <name>[2Fe-2S] cluster</name>
        <dbReference type="ChEBI" id="CHEBI:190135"/>
    </ligand>
</feature>